<accession>A0A1H4CKT1</accession>
<keyword evidence="3" id="KW-1185">Reference proteome</keyword>
<reference evidence="2 3" key="1">
    <citation type="submission" date="2016-10" db="EMBL/GenBank/DDBJ databases">
        <authorList>
            <person name="de Groot N.N."/>
        </authorList>
    </citation>
    <scope>NUCLEOTIDE SEQUENCE [LARGE SCALE GENOMIC DNA]</scope>
    <source>
        <strain evidence="2 3">DSM 23842</strain>
    </source>
</reference>
<dbReference type="AlphaFoldDB" id="A0A1H4CKT1"/>
<evidence type="ECO:0000313" key="3">
    <source>
        <dbReference type="Proteomes" id="UP000198846"/>
    </source>
</evidence>
<dbReference type="EMBL" id="FNQK01000020">
    <property type="protein sequence ID" value="SEA61056.1"/>
    <property type="molecule type" value="Genomic_DNA"/>
</dbReference>
<dbReference type="RefSeq" id="WP_092136164.1">
    <property type="nucleotide sequence ID" value="NZ_FNQK01000020.1"/>
</dbReference>
<keyword evidence="1" id="KW-0732">Signal</keyword>
<feature type="chain" id="PRO_5011541639" description="NlpE N-terminal domain-containing protein" evidence="1">
    <location>
        <begin position="19"/>
        <end position="142"/>
    </location>
</feature>
<organism evidence="2 3">
    <name type="scientific">Bizionia paragorgiae</name>
    <dbReference type="NCBI Taxonomy" id="283786"/>
    <lineage>
        <taxon>Bacteria</taxon>
        <taxon>Pseudomonadati</taxon>
        <taxon>Bacteroidota</taxon>
        <taxon>Flavobacteriia</taxon>
        <taxon>Flavobacteriales</taxon>
        <taxon>Flavobacteriaceae</taxon>
        <taxon>Bizionia</taxon>
    </lineage>
</organism>
<name>A0A1H4CKT1_BIZPA</name>
<feature type="signal peptide" evidence="1">
    <location>
        <begin position="1"/>
        <end position="18"/>
    </location>
</feature>
<evidence type="ECO:0008006" key="4">
    <source>
        <dbReference type="Google" id="ProtNLM"/>
    </source>
</evidence>
<protein>
    <recommendedName>
        <fullName evidence="4">NlpE N-terminal domain-containing protein</fullName>
    </recommendedName>
</protein>
<dbReference type="STRING" id="283786.SAMN04487990_12046"/>
<evidence type="ECO:0000256" key="1">
    <source>
        <dbReference type="SAM" id="SignalP"/>
    </source>
</evidence>
<proteinExistence type="predicted"/>
<sequence length="142" mass="15998">MKKLITTLLFCAAVQSYAQTHGIDGTYTQTIGEESADTIKYSLTLESNGTYEFHSYSHNVKGVSPETKSYSKGFWKADKNTVSFSTGSELEPDGKFPLDFRSAQAQIIFENPKDTSDDTTHKRLKFYVSKMKWLPGTELTMQ</sequence>
<gene>
    <name evidence="2" type="ORF">SAMN04487990_12046</name>
</gene>
<dbReference type="OrthoDB" id="1442373at2"/>
<evidence type="ECO:0000313" key="2">
    <source>
        <dbReference type="EMBL" id="SEA61056.1"/>
    </source>
</evidence>
<dbReference type="Proteomes" id="UP000198846">
    <property type="component" value="Unassembled WGS sequence"/>
</dbReference>